<dbReference type="EMBL" id="AJYW02000213">
    <property type="protein sequence ID" value="OEE73828.1"/>
    <property type="molecule type" value="Genomic_DNA"/>
</dbReference>
<evidence type="ECO:0000313" key="2">
    <source>
        <dbReference type="Proteomes" id="UP000094165"/>
    </source>
</evidence>
<gene>
    <name evidence="1" type="ORF">A130_18475</name>
</gene>
<keyword evidence="2" id="KW-1185">Reference proteome</keyword>
<organism evidence="1 2">
    <name type="scientific">Vibrio genomosp. F6 str. FF-238</name>
    <dbReference type="NCBI Taxonomy" id="1191298"/>
    <lineage>
        <taxon>Bacteria</taxon>
        <taxon>Pseudomonadati</taxon>
        <taxon>Pseudomonadota</taxon>
        <taxon>Gammaproteobacteria</taxon>
        <taxon>Vibrionales</taxon>
        <taxon>Vibrionaceae</taxon>
        <taxon>Vibrio</taxon>
    </lineage>
</organism>
<accession>A0A1E5CV96</accession>
<dbReference type="Proteomes" id="UP000094165">
    <property type="component" value="Unassembled WGS sequence"/>
</dbReference>
<dbReference type="AlphaFoldDB" id="A0A1E5CV96"/>
<name>A0A1E5CV96_9VIBR</name>
<sequence>MTRVGIYGYECTKIYDFYGCRIVPLYSQFTQVKKLASDQNCYHLTAFLEISDECPYELKSLAFNLEAVLSFIDHKDVIITNQLRSNETYDCLDDDFPKEVQGHFRQNGGGCVVMNDAFSENSREVFIRKSLDVLLSETTPVNTAFRGAFFRCIEVFRGRGSFIDVSYYLLFSGLESFCRAILDDYKSKNCATPITRVLVGYGFDVKQENLDSHYKSVMTYVHLRNALFHNGQLEKTTKNGDTFKLTDYFSPLCRLLPLVLIKFIEFDDGYLNWNCWLDRQPFKGRK</sequence>
<proteinExistence type="predicted"/>
<reference evidence="1 2" key="1">
    <citation type="journal article" date="2012" name="Science">
        <title>Ecological populations of bacteria act as socially cohesive units of antibiotic production and resistance.</title>
        <authorList>
            <person name="Cordero O.X."/>
            <person name="Wildschutte H."/>
            <person name="Kirkup B."/>
            <person name="Proehl S."/>
            <person name="Ngo L."/>
            <person name="Hussain F."/>
            <person name="Le Roux F."/>
            <person name="Mincer T."/>
            <person name="Polz M.F."/>
        </authorList>
    </citation>
    <scope>NUCLEOTIDE SEQUENCE [LARGE SCALE GENOMIC DNA]</scope>
    <source>
        <strain evidence="1 2">FF-238</strain>
    </source>
</reference>
<protein>
    <recommendedName>
        <fullName evidence="3">Apea-like HEPN domain-containing protein</fullName>
    </recommendedName>
</protein>
<evidence type="ECO:0000313" key="1">
    <source>
        <dbReference type="EMBL" id="OEE73828.1"/>
    </source>
</evidence>
<comment type="caution">
    <text evidence="1">The sequence shown here is derived from an EMBL/GenBank/DDBJ whole genome shotgun (WGS) entry which is preliminary data.</text>
</comment>
<dbReference type="RefSeq" id="WP_017051194.1">
    <property type="nucleotide sequence ID" value="NZ_AJYW02000213.1"/>
</dbReference>
<evidence type="ECO:0008006" key="3">
    <source>
        <dbReference type="Google" id="ProtNLM"/>
    </source>
</evidence>